<dbReference type="EMBL" id="MU620908">
    <property type="protein sequence ID" value="KAI8581118.1"/>
    <property type="molecule type" value="Genomic_DNA"/>
</dbReference>
<dbReference type="GeneID" id="75913315"/>
<comment type="caution">
    <text evidence="3">The sequence shown here is derived from an EMBL/GenBank/DDBJ whole genome shotgun (WGS) entry which is preliminary data.</text>
</comment>
<dbReference type="AlphaFoldDB" id="A0AAD5HGI8"/>
<dbReference type="RefSeq" id="XP_051446122.1">
    <property type="nucleotide sequence ID" value="XM_051587970.1"/>
</dbReference>
<feature type="domain" description="Hyaluronan/mRNA-binding protein" evidence="2">
    <location>
        <begin position="13"/>
        <end position="57"/>
    </location>
</feature>
<feature type="region of interest" description="Disordered" evidence="1">
    <location>
        <begin position="1"/>
        <end position="41"/>
    </location>
</feature>
<dbReference type="Proteomes" id="UP001206595">
    <property type="component" value="Unassembled WGS sequence"/>
</dbReference>
<name>A0AAD5HGI8_UMBRA</name>
<evidence type="ECO:0000313" key="3">
    <source>
        <dbReference type="EMBL" id="KAI8581118.1"/>
    </source>
</evidence>
<keyword evidence="4" id="KW-1185">Reference proteome</keyword>
<reference evidence="3" key="1">
    <citation type="submission" date="2021-06" db="EMBL/GenBank/DDBJ databases">
        <authorList>
            <consortium name="DOE Joint Genome Institute"/>
            <person name="Mondo S.J."/>
            <person name="Amses K.R."/>
            <person name="Simmons D.R."/>
            <person name="Longcore J.E."/>
            <person name="Seto K."/>
            <person name="Alves G.H."/>
            <person name="Bonds A.E."/>
            <person name="Quandt C.A."/>
            <person name="Davis W.J."/>
            <person name="Chang Y."/>
            <person name="Letcher P.M."/>
            <person name="Powell M.J."/>
            <person name="Kuo A."/>
            <person name="Labutti K."/>
            <person name="Pangilinan J."/>
            <person name="Andreopoulos W."/>
            <person name="Tritt A."/>
            <person name="Riley R."/>
            <person name="Hundley H."/>
            <person name="Johnson J."/>
            <person name="Lipzen A."/>
            <person name="Barry K."/>
            <person name="Berbee M.L."/>
            <person name="Buchler N.E."/>
            <person name="Grigoriev I.V."/>
            <person name="Spatafora J.W."/>
            <person name="Stajich J.E."/>
            <person name="James T.Y."/>
        </authorList>
    </citation>
    <scope>NUCLEOTIDE SEQUENCE</scope>
    <source>
        <strain evidence="3">AG</strain>
    </source>
</reference>
<dbReference type="InterPro" id="IPR006861">
    <property type="entry name" value="HABP4_PAIRBP1-bd"/>
</dbReference>
<feature type="compositionally biased region" description="Basic and acidic residues" evidence="1">
    <location>
        <begin position="10"/>
        <end position="20"/>
    </location>
</feature>
<evidence type="ECO:0000256" key="1">
    <source>
        <dbReference type="SAM" id="MobiDB-lite"/>
    </source>
</evidence>
<dbReference type="Pfam" id="PF04774">
    <property type="entry name" value="HABP4_PAI-RBP1"/>
    <property type="match status" value="1"/>
</dbReference>
<accession>A0AAD5HGI8</accession>
<reference evidence="3" key="2">
    <citation type="journal article" date="2022" name="Proc. Natl. Acad. Sci. U.S.A.">
        <title>Diploid-dominant life cycles characterize the early evolution of Fungi.</title>
        <authorList>
            <person name="Amses K.R."/>
            <person name="Simmons D.R."/>
            <person name="Longcore J.E."/>
            <person name="Mondo S.J."/>
            <person name="Seto K."/>
            <person name="Jeronimo G.H."/>
            <person name="Bonds A.E."/>
            <person name="Quandt C.A."/>
            <person name="Davis W.J."/>
            <person name="Chang Y."/>
            <person name="Federici B.A."/>
            <person name="Kuo A."/>
            <person name="LaButti K."/>
            <person name="Pangilinan J."/>
            <person name="Andreopoulos W."/>
            <person name="Tritt A."/>
            <person name="Riley R."/>
            <person name="Hundley H."/>
            <person name="Johnson J."/>
            <person name="Lipzen A."/>
            <person name="Barry K."/>
            <person name="Lang B.F."/>
            <person name="Cuomo C.A."/>
            <person name="Buchler N.E."/>
            <person name="Grigoriev I.V."/>
            <person name="Spatafora J.W."/>
            <person name="Stajich J.E."/>
            <person name="James T.Y."/>
        </authorList>
    </citation>
    <scope>NUCLEOTIDE SEQUENCE</scope>
    <source>
        <strain evidence="3">AG</strain>
    </source>
</reference>
<sequence length="74" mass="8537">MGHTNNNAWVEKHDRHDQRSDVSNVRGDMKKNGAGAGNWGTLGDEVLEERKEMAIEPTHSNDKLQVYHRMSFRF</sequence>
<proteinExistence type="predicted"/>
<evidence type="ECO:0000259" key="2">
    <source>
        <dbReference type="Pfam" id="PF04774"/>
    </source>
</evidence>
<organism evidence="3 4">
    <name type="scientific">Umbelopsis ramanniana AG</name>
    <dbReference type="NCBI Taxonomy" id="1314678"/>
    <lineage>
        <taxon>Eukaryota</taxon>
        <taxon>Fungi</taxon>
        <taxon>Fungi incertae sedis</taxon>
        <taxon>Mucoromycota</taxon>
        <taxon>Mucoromycotina</taxon>
        <taxon>Umbelopsidomycetes</taxon>
        <taxon>Umbelopsidales</taxon>
        <taxon>Umbelopsidaceae</taxon>
        <taxon>Umbelopsis</taxon>
    </lineage>
</organism>
<protein>
    <recommendedName>
        <fullName evidence="2">Hyaluronan/mRNA-binding protein domain-containing protein</fullName>
    </recommendedName>
</protein>
<evidence type="ECO:0000313" key="4">
    <source>
        <dbReference type="Proteomes" id="UP001206595"/>
    </source>
</evidence>
<gene>
    <name evidence="3" type="ORF">K450DRAFT_234717</name>
</gene>